<dbReference type="Gene3D" id="1.20.1260.10">
    <property type="match status" value="1"/>
</dbReference>
<dbReference type="InterPro" id="IPR012347">
    <property type="entry name" value="Ferritin-like"/>
</dbReference>
<reference evidence="3 4" key="1">
    <citation type="submission" date="2019-02" db="EMBL/GenBank/DDBJ databases">
        <title>Bacterial novel species Mucilaginibacter sp. 17JY9-4 isolated from soil.</title>
        <authorList>
            <person name="Jung H.-Y."/>
        </authorList>
    </citation>
    <scope>NUCLEOTIDE SEQUENCE [LARGE SCALE GENOMIC DNA]</scope>
    <source>
        <strain evidence="3 4">17JY9-4</strain>
    </source>
</reference>
<dbReference type="InterPro" id="IPR026820">
    <property type="entry name" value="VioB/RebD_dom"/>
</dbReference>
<dbReference type="AlphaFoldDB" id="A0A4Q5LQH6"/>
<protein>
    <recommendedName>
        <fullName evidence="2">Iminophenyl-pyruvate dimer synthase domain-containing protein</fullName>
    </recommendedName>
</protein>
<dbReference type="Proteomes" id="UP000293331">
    <property type="component" value="Unassembled WGS sequence"/>
</dbReference>
<evidence type="ECO:0000256" key="1">
    <source>
        <dbReference type="SAM" id="MobiDB-lite"/>
    </source>
</evidence>
<evidence type="ECO:0000259" key="2">
    <source>
        <dbReference type="Pfam" id="PF12902"/>
    </source>
</evidence>
<dbReference type="Pfam" id="PF12902">
    <property type="entry name" value="Ferritin-like"/>
    <property type="match status" value="1"/>
</dbReference>
<feature type="compositionally biased region" description="Basic and acidic residues" evidence="1">
    <location>
        <begin position="676"/>
        <end position="690"/>
    </location>
</feature>
<evidence type="ECO:0000313" key="4">
    <source>
        <dbReference type="Proteomes" id="UP000293331"/>
    </source>
</evidence>
<organism evidence="3 4">
    <name type="scientific">Mucilaginibacter terrigena</name>
    <dbReference type="NCBI Taxonomy" id="2492395"/>
    <lineage>
        <taxon>Bacteria</taxon>
        <taxon>Pseudomonadati</taxon>
        <taxon>Bacteroidota</taxon>
        <taxon>Sphingobacteriia</taxon>
        <taxon>Sphingobacteriales</taxon>
        <taxon>Sphingobacteriaceae</taxon>
        <taxon>Mucilaginibacter</taxon>
    </lineage>
</organism>
<keyword evidence="4" id="KW-1185">Reference proteome</keyword>
<sequence>MSTLLFKCKQQRDVALRETDEKALHTLVQAAVNVELFTIPLYMTALYSLQGMHEINSQNSSVYKGRIWPGMSASSKTVNSNQLAYNAVFSVFVAEMLHLQIVSNLAKAVNYDPKFTCEPLQDEKTLAWKCYSPDSSVLPGILDFADTNKPHIRVNIGPMNLEQMDLFLAIEQTEEDARHMMTEEMFQSKYNQQAPYKDWQPGQPLPWFGSIGNMYMQLWKYLSIEYTDGKTLWYVLFNKALQAANPGVEIPLEQGDNRALCPFLQQEVFNPGRLNPAKNEKNEYPGMPTSINTLDSEKALLEVLNMINGITDQGEGAGVVKEILDKVAVDRKLDTPLTLKSLMATGNLMAVQNQFQPSCPVLRKKYPSYDADGNEVPSAKANARGVFGKMDHFETFEFVKTLIESGGITTWDQWHADGNKWTAEMLQTAGYTPDPSSKLPSTQDISDALNRLKLEDKDDKNYDLFSRTAAGAIAGVTRVLNDYFKNPKIAFPYPSMGGSGDRMAICWAVFGKVPDITLGIRSNDEKPYDRNVHIYHACQGMNLDNNPDAGCDLESCAPSQLFHACKGSNDCKAEGGCGFVQSTGGGSGCGGSAPEPGKGLPFSPPSDNACGGFGGCAVPISASQIYPALDKDEKYKMQLFDFEGESYKPTPFAIMDYAEGDYVYDVAWKAYSEVRKKQGKDPGPKPKPSDLRLAFPPST</sequence>
<feature type="region of interest" description="Disordered" evidence="1">
    <location>
        <begin position="676"/>
        <end position="699"/>
    </location>
</feature>
<name>A0A4Q5LQH6_9SPHI</name>
<gene>
    <name evidence="3" type="ORF">EWM62_07085</name>
</gene>
<dbReference type="EMBL" id="SEWG01000002">
    <property type="protein sequence ID" value="RYU91695.1"/>
    <property type="molecule type" value="Genomic_DNA"/>
</dbReference>
<dbReference type="RefSeq" id="WP_129875952.1">
    <property type="nucleotide sequence ID" value="NZ_SEWG01000002.1"/>
</dbReference>
<comment type="caution">
    <text evidence="3">The sequence shown here is derived from an EMBL/GenBank/DDBJ whole genome shotgun (WGS) entry which is preliminary data.</text>
</comment>
<dbReference type="OrthoDB" id="9800162at2"/>
<accession>A0A4Q5LQH6</accession>
<feature type="domain" description="Iminophenyl-pyruvate dimer synthase" evidence="2">
    <location>
        <begin position="28"/>
        <end position="218"/>
    </location>
</feature>
<evidence type="ECO:0000313" key="3">
    <source>
        <dbReference type="EMBL" id="RYU91695.1"/>
    </source>
</evidence>
<proteinExistence type="predicted"/>